<accession>Q27065</accession>
<name>Q27065_TRYRA</name>
<dbReference type="AlphaFoldDB" id="Q27065"/>
<organism evidence="2">
    <name type="scientific">Trypanosoma rangeli</name>
    <dbReference type="NCBI Taxonomy" id="5698"/>
    <lineage>
        <taxon>Eukaryota</taxon>
        <taxon>Discoba</taxon>
        <taxon>Euglenozoa</taxon>
        <taxon>Kinetoplastea</taxon>
        <taxon>Metakinetoplastina</taxon>
        <taxon>Trypanosomatida</taxon>
        <taxon>Trypanosomatidae</taxon>
        <taxon>Trypanosoma</taxon>
        <taxon>Herpetosoma</taxon>
    </lineage>
</organism>
<dbReference type="EMBL" id="U46074">
    <property type="protein sequence ID" value="AAC47215.1"/>
    <property type="molecule type" value="Genomic_DNA"/>
</dbReference>
<evidence type="ECO:0000256" key="1">
    <source>
        <dbReference type="SAM" id="MobiDB-lite"/>
    </source>
</evidence>
<evidence type="ECO:0000313" key="2">
    <source>
        <dbReference type="EMBL" id="AAC47215.1"/>
    </source>
</evidence>
<sequence>MAFDHKNKVCFKKKKKHHSSAHYTASSGPTNPTLLHGHLVLGRRPRPAPASPPAPWRPAQAELNCLSGRIPPCHLRRVMARSGSG</sequence>
<reference evidence="2" key="2">
    <citation type="submission" date="1996-01" db="EMBL/GenBank/DDBJ databases">
        <authorList>
            <person name="Smith L. E."/>
        </authorList>
    </citation>
    <scope>NUCLEOTIDE SEQUENCE</scope>
    <source>
        <strain evidence="2">Venezuelan El Tocuyo</strain>
    </source>
</reference>
<feature type="compositionally biased region" description="Pro residues" evidence="1">
    <location>
        <begin position="47"/>
        <end position="56"/>
    </location>
</feature>
<protein>
    <submittedName>
        <fullName evidence="2">Sialidase</fullName>
    </submittedName>
</protein>
<feature type="compositionally biased region" description="Basic residues" evidence="1">
    <location>
        <begin position="8"/>
        <end position="20"/>
    </location>
</feature>
<feature type="compositionally biased region" description="Polar residues" evidence="1">
    <location>
        <begin position="21"/>
        <end position="33"/>
    </location>
</feature>
<feature type="region of interest" description="Disordered" evidence="1">
    <location>
        <begin position="1"/>
        <end position="56"/>
    </location>
</feature>
<proteinExistence type="predicted"/>
<reference evidence="2" key="1">
    <citation type="journal article" date="1996" name="Mol. Biochem. Parasitol.">
        <title>Isolation and expression of an open reading frame encoding sialidase from Trypanosoma rangeli.</title>
        <authorList>
            <person name="Smith L.E."/>
            <person name="Uemura H."/>
            <person name="Eichinger D."/>
        </authorList>
    </citation>
    <scope>NUCLEOTIDE SEQUENCE</scope>
    <source>
        <strain evidence="2">Venezuelan El Tocuyo</strain>
    </source>
</reference>